<reference evidence="2 3" key="1">
    <citation type="submission" date="2024-12" db="EMBL/GenBank/DDBJ databases">
        <title>Forecasting of Potato common scab and diversities of Pathogenic streptomyces spp. in china.</title>
        <authorList>
            <person name="Handique U."/>
            <person name="Wu J."/>
        </authorList>
    </citation>
    <scope>NUCLEOTIDE SEQUENCE [LARGE SCALE GENOMIC DNA]</scope>
    <source>
        <strain evidence="2 3">ZRIMU1530</strain>
    </source>
</reference>
<evidence type="ECO:0000313" key="2">
    <source>
        <dbReference type="EMBL" id="MFM9607105.1"/>
    </source>
</evidence>
<keyword evidence="3" id="KW-1185">Reference proteome</keyword>
<name>A0ABW9HGC9_9ACTN</name>
<evidence type="ECO:0000256" key="1">
    <source>
        <dbReference type="SAM" id="MobiDB-lite"/>
    </source>
</evidence>
<comment type="caution">
    <text evidence="2">The sequence shown here is derived from an EMBL/GenBank/DDBJ whole genome shotgun (WGS) entry which is preliminary data.</text>
</comment>
<proteinExistence type="predicted"/>
<dbReference type="RefSeq" id="WP_409119933.1">
    <property type="nucleotide sequence ID" value="NZ_JBJVNI010000001.1"/>
</dbReference>
<organism evidence="2 3">
    <name type="scientific">Streptomyces niveiscabiei</name>
    <dbReference type="NCBI Taxonomy" id="164115"/>
    <lineage>
        <taxon>Bacteria</taxon>
        <taxon>Bacillati</taxon>
        <taxon>Actinomycetota</taxon>
        <taxon>Actinomycetes</taxon>
        <taxon>Kitasatosporales</taxon>
        <taxon>Streptomycetaceae</taxon>
        <taxon>Streptomyces</taxon>
    </lineage>
</organism>
<accession>A0ABW9HGC9</accession>
<dbReference type="EMBL" id="JBJVNI010000001">
    <property type="protein sequence ID" value="MFM9607105.1"/>
    <property type="molecule type" value="Genomic_DNA"/>
</dbReference>
<evidence type="ECO:0000313" key="3">
    <source>
        <dbReference type="Proteomes" id="UP001631957"/>
    </source>
</evidence>
<feature type="region of interest" description="Disordered" evidence="1">
    <location>
        <begin position="1"/>
        <end position="23"/>
    </location>
</feature>
<sequence>MSGWPGCSGRTHRRSAGHPGRLREIEPVAFPCRMLVQTDYVSTDARGRKVIVKPDADKKGVPPGRQG</sequence>
<dbReference type="Proteomes" id="UP001631957">
    <property type="component" value="Unassembled WGS sequence"/>
</dbReference>
<gene>
    <name evidence="2" type="ORF">ACKI18_00095</name>
</gene>
<protein>
    <submittedName>
        <fullName evidence="2">Uncharacterized protein</fullName>
    </submittedName>
</protein>